<protein>
    <submittedName>
        <fullName evidence="5">AraC-type DNA-binding protein</fullName>
    </submittedName>
</protein>
<dbReference type="PROSITE" id="PS01124">
    <property type="entry name" value="HTH_ARAC_FAMILY_2"/>
    <property type="match status" value="1"/>
</dbReference>
<dbReference type="EMBL" id="FQVN01000015">
    <property type="protein sequence ID" value="SHG87497.1"/>
    <property type="molecule type" value="Genomic_DNA"/>
</dbReference>
<proteinExistence type="predicted"/>
<dbReference type="AlphaFoldDB" id="A0A1M5NDD9"/>
<keyword evidence="1" id="KW-0805">Transcription regulation</keyword>
<dbReference type="InterPro" id="IPR046532">
    <property type="entry name" value="DUF6597"/>
</dbReference>
<dbReference type="Gene3D" id="1.10.10.60">
    <property type="entry name" value="Homeodomain-like"/>
    <property type="match status" value="1"/>
</dbReference>
<organism evidence="5 6">
    <name type="scientific">Streptoalloteichus hindustanus</name>
    <dbReference type="NCBI Taxonomy" id="2017"/>
    <lineage>
        <taxon>Bacteria</taxon>
        <taxon>Bacillati</taxon>
        <taxon>Actinomycetota</taxon>
        <taxon>Actinomycetes</taxon>
        <taxon>Pseudonocardiales</taxon>
        <taxon>Pseudonocardiaceae</taxon>
        <taxon>Streptoalloteichus</taxon>
    </lineage>
</organism>
<keyword evidence="6" id="KW-1185">Reference proteome</keyword>
<sequence length="246" mass="26944">MLRNMYRERPSTLPGAVLWTRTVPADETEHRVLPDGCLDLIWHNGRLLVAGPDTTAQLGSSTPGATYTGLRFAPGIGPTVLGVPAHELRDRRVPLADLWPSARVRRLTERAAETPRPGHFLENLARDQLRDTTPEPSTRALVASIASGDSVTTTANALGLSTRQLHRRCLHAFGYGPKTLARILRMTRALTLARSGTPFAQVAAESGYADQAHLSREVRALAGIPLTQLITPPLRPAERSRDRHNR</sequence>
<feature type="domain" description="HTH araC/xylS-type" evidence="4">
    <location>
        <begin position="135"/>
        <end position="232"/>
    </location>
</feature>
<dbReference type="SMART" id="SM00342">
    <property type="entry name" value="HTH_ARAC"/>
    <property type="match status" value="1"/>
</dbReference>
<keyword evidence="2 5" id="KW-0238">DNA-binding</keyword>
<dbReference type="PROSITE" id="PS00041">
    <property type="entry name" value="HTH_ARAC_FAMILY_1"/>
    <property type="match status" value="1"/>
</dbReference>
<dbReference type="PANTHER" id="PTHR46796">
    <property type="entry name" value="HTH-TYPE TRANSCRIPTIONAL ACTIVATOR RHAS-RELATED"/>
    <property type="match status" value="1"/>
</dbReference>
<reference evidence="5 6" key="1">
    <citation type="submission" date="2016-11" db="EMBL/GenBank/DDBJ databases">
        <authorList>
            <person name="Jaros S."/>
            <person name="Januszkiewicz K."/>
            <person name="Wedrychowicz H."/>
        </authorList>
    </citation>
    <scope>NUCLEOTIDE SEQUENCE [LARGE SCALE GENOMIC DNA]</scope>
    <source>
        <strain evidence="5 6">DSM 44523</strain>
    </source>
</reference>
<dbReference type="InterPro" id="IPR018060">
    <property type="entry name" value="HTH_AraC"/>
</dbReference>
<keyword evidence="3" id="KW-0804">Transcription</keyword>
<dbReference type="Proteomes" id="UP000184501">
    <property type="component" value="Unassembled WGS sequence"/>
</dbReference>
<dbReference type="GO" id="GO:0043565">
    <property type="term" value="F:sequence-specific DNA binding"/>
    <property type="evidence" value="ECO:0007669"/>
    <property type="project" value="InterPro"/>
</dbReference>
<gene>
    <name evidence="5" type="ORF">SAMN05444320_115100</name>
</gene>
<dbReference type="Pfam" id="PF12833">
    <property type="entry name" value="HTH_18"/>
    <property type="match status" value="1"/>
</dbReference>
<dbReference type="InterPro" id="IPR018062">
    <property type="entry name" value="HTH_AraC-typ_CS"/>
</dbReference>
<name>A0A1M5NDD9_STRHI</name>
<evidence type="ECO:0000313" key="6">
    <source>
        <dbReference type="Proteomes" id="UP000184501"/>
    </source>
</evidence>
<dbReference type="STRING" id="2017.SAMN05444320_115100"/>
<evidence type="ECO:0000256" key="2">
    <source>
        <dbReference type="ARBA" id="ARBA00023125"/>
    </source>
</evidence>
<evidence type="ECO:0000259" key="4">
    <source>
        <dbReference type="PROSITE" id="PS01124"/>
    </source>
</evidence>
<dbReference type="InterPro" id="IPR050204">
    <property type="entry name" value="AraC_XylS_family_regulators"/>
</dbReference>
<accession>A0A1M5NDD9</accession>
<dbReference type="GO" id="GO:0003700">
    <property type="term" value="F:DNA-binding transcription factor activity"/>
    <property type="evidence" value="ECO:0007669"/>
    <property type="project" value="InterPro"/>
</dbReference>
<evidence type="ECO:0000256" key="3">
    <source>
        <dbReference type="ARBA" id="ARBA00023163"/>
    </source>
</evidence>
<evidence type="ECO:0000256" key="1">
    <source>
        <dbReference type="ARBA" id="ARBA00023015"/>
    </source>
</evidence>
<evidence type="ECO:0000313" key="5">
    <source>
        <dbReference type="EMBL" id="SHG87497.1"/>
    </source>
</evidence>
<dbReference type="PANTHER" id="PTHR46796:SF15">
    <property type="entry name" value="BLL1074 PROTEIN"/>
    <property type="match status" value="1"/>
</dbReference>
<dbReference type="Pfam" id="PF20240">
    <property type="entry name" value="DUF6597"/>
    <property type="match status" value="1"/>
</dbReference>